<evidence type="ECO:0000256" key="1">
    <source>
        <dbReference type="ARBA" id="ARBA00025758"/>
    </source>
</evidence>
<dbReference type="HOGENOM" id="CLU_083380_0_0_1"/>
<dbReference type="STRING" id="1382522.W6MUC9"/>
<dbReference type="EMBL" id="HG793126">
    <property type="protein sequence ID" value="CDK25545.1"/>
    <property type="molecule type" value="Genomic_DNA"/>
</dbReference>
<reference evidence="3" key="2">
    <citation type="submission" date="2014-02" db="EMBL/GenBank/DDBJ databases">
        <title>Complete DNA sequence of /Kuraishia capsulata/ illustrates novel genomic features among budding yeasts (/Saccharomycotina/).</title>
        <authorList>
            <person name="Morales L."/>
            <person name="Noel B."/>
            <person name="Porcel B."/>
            <person name="Marcet-Houben M."/>
            <person name="Hullo M-F."/>
            <person name="Sacerdot C."/>
            <person name="Tekaia F."/>
            <person name="Leh-Louis V."/>
            <person name="Despons L."/>
            <person name="Khanna V."/>
            <person name="Aury J-M."/>
            <person name="Barbe V."/>
            <person name="Couloux A."/>
            <person name="Labadie K."/>
            <person name="Pelletier E."/>
            <person name="Souciet J-L."/>
            <person name="Boekhout T."/>
            <person name="Gabaldon T."/>
            <person name="Wincker P."/>
            <person name="Dujon B."/>
        </authorList>
    </citation>
    <scope>NUCLEOTIDE SEQUENCE</scope>
    <source>
        <strain evidence="3">CBS 1993</strain>
    </source>
</reference>
<sequence length="307" mass="35331">MGRSQNSKSAIKKTLEKAQPYPLALMGVSLPPPHIENPLKQRQLKNRQQQQQQEPDKSLKNDKHDEESDTDSVVSDKGYVNGPLDPIFGQHRAFPINIDISDLDESRPPADVNSYLARVRMEAEKMDVVAFVPREDSPANVIADPQEERLTEAQEEALRWHVEFMEGFVQRRSQFEEMVRTNETLVFDFPKTMKTWRTFMFNNDPSDEYALALDTVTILKLINYSTKWLSKSINAHFANWVILLLVIVPDVLEANDISTLRTFAKKALRQRADELNEHEEVMRSIISAVGDFFGQRDLLEGYVVENR</sequence>
<dbReference type="GeneID" id="34518945"/>
<accession>W6MUC9</accession>
<evidence type="ECO:0008006" key="5">
    <source>
        <dbReference type="Google" id="ProtNLM"/>
    </source>
</evidence>
<feature type="region of interest" description="Disordered" evidence="2">
    <location>
        <begin position="23"/>
        <end position="81"/>
    </location>
</feature>
<protein>
    <recommendedName>
        <fullName evidence="5">Survival motor neuron interacting protein 1</fullName>
    </recommendedName>
</protein>
<dbReference type="Pfam" id="PF04938">
    <property type="entry name" value="SIP1"/>
    <property type="match status" value="1"/>
</dbReference>
<reference evidence="3" key="1">
    <citation type="submission" date="2013-12" db="EMBL/GenBank/DDBJ databases">
        <authorList>
            <person name="Genoscope - CEA"/>
        </authorList>
    </citation>
    <scope>NUCLEOTIDE SEQUENCE</scope>
    <source>
        <strain evidence="3">CBS 1993</strain>
    </source>
</reference>
<dbReference type="InterPro" id="IPR035426">
    <property type="entry name" value="Gemin2/Brr1"/>
</dbReference>
<gene>
    <name evidence="3" type="ORF">KUCA_T00001515001</name>
</gene>
<dbReference type="Proteomes" id="UP000019384">
    <property type="component" value="Unassembled WGS sequence"/>
</dbReference>
<dbReference type="GO" id="GO:0032797">
    <property type="term" value="C:SMN complex"/>
    <property type="evidence" value="ECO:0007669"/>
    <property type="project" value="TreeGrafter"/>
</dbReference>
<name>W6MUC9_9ASCO</name>
<dbReference type="AlphaFoldDB" id="W6MUC9"/>
<proteinExistence type="inferred from homology"/>
<dbReference type="PANTHER" id="PTHR12794">
    <property type="entry name" value="GEMIN2"/>
    <property type="match status" value="1"/>
</dbReference>
<evidence type="ECO:0000256" key="2">
    <source>
        <dbReference type="SAM" id="MobiDB-lite"/>
    </source>
</evidence>
<dbReference type="PANTHER" id="PTHR12794:SF0">
    <property type="entry name" value="GEM-ASSOCIATED PROTEIN 2"/>
    <property type="match status" value="1"/>
</dbReference>
<dbReference type="RefSeq" id="XP_022457557.1">
    <property type="nucleotide sequence ID" value="XM_022603703.1"/>
</dbReference>
<evidence type="ECO:0000313" key="4">
    <source>
        <dbReference type="Proteomes" id="UP000019384"/>
    </source>
</evidence>
<keyword evidence="4" id="KW-1185">Reference proteome</keyword>
<organism evidence="3 4">
    <name type="scientific">Kuraishia capsulata CBS 1993</name>
    <dbReference type="NCBI Taxonomy" id="1382522"/>
    <lineage>
        <taxon>Eukaryota</taxon>
        <taxon>Fungi</taxon>
        <taxon>Dikarya</taxon>
        <taxon>Ascomycota</taxon>
        <taxon>Saccharomycotina</taxon>
        <taxon>Pichiomycetes</taxon>
        <taxon>Pichiales</taxon>
        <taxon>Pichiaceae</taxon>
        <taxon>Kuraishia</taxon>
    </lineage>
</organism>
<dbReference type="GO" id="GO:0005634">
    <property type="term" value="C:nucleus"/>
    <property type="evidence" value="ECO:0007669"/>
    <property type="project" value="TreeGrafter"/>
</dbReference>
<feature type="compositionally biased region" description="Basic and acidic residues" evidence="2">
    <location>
        <begin position="54"/>
        <end position="66"/>
    </location>
</feature>
<dbReference type="Gene3D" id="1.20.58.1070">
    <property type="match status" value="1"/>
</dbReference>
<dbReference type="OrthoDB" id="428895at2759"/>
<dbReference type="GO" id="GO:0000387">
    <property type="term" value="P:spliceosomal snRNP assembly"/>
    <property type="evidence" value="ECO:0007669"/>
    <property type="project" value="InterPro"/>
</dbReference>
<comment type="similarity">
    <text evidence="1">Belongs to the gemin-2 family.</text>
</comment>
<evidence type="ECO:0000313" key="3">
    <source>
        <dbReference type="EMBL" id="CDK25545.1"/>
    </source>
</evidence>